<accession>A0A6C0LDH0</accession>
<reference evidence="1" key="1">
    <citation type="journal article" date="2020" name="Nature">
        <title>Giant virus diversity and host interactions through global metagenomics.</title>
        <authorList>
            <person name="Schulz F."/>
            <person name="Roux S."/>
            <person name="Paez-Espino D."/>
            <person name="Jungbluth S."/>
            <person name="Walsh D.A."/>
            <person name="Denef V.J."/>
            <person name="McMahon K.D."/>
            <person name="Konstantinidis K.T."/>
            <person name="Eloe-Fadrosh E.A."/>
            <person name="Kyrpides N.C."/>
            <person name="Woyke T."/>
        </authorList>
    </citation>
    <scope>NUCLEOTIDE SEQUENCE</scope>
    <source>
        <strain evidence="1">GVMAG-M-3300027791-30</strain>
    </source>
</reference>
<dbReference type="EMBL" id="MN740479">
    <property type="protein sequence ID" value="QHU28996.1"/>
    <property type="molecule type" value="Genomic_DNA"/>
</dbReference>
<protein>
    <submittedName>
        <fullName evidence="1">Uncharacterized protein</fullName>
    </submittedName>
</protein>
<evidence type="ECO:0000313" key="1">
    <source>
        <dbReference type="EMBL" id="QHU28996.1"/>
    </source>
</evidence>
<sequence>MSSEKTADMFKDKSEEEIMNWMIRYMTSEQIKSCFEGEIPDDVEVKEPKKLEVDDIRKFCANKRYVIHKIEGEGNNAKVYFWYYLVKKQTWQYSFESLDNFPQAIGQNADECGQDTNVTADFRQDLIEAYNENSTDTSDKFNTTNPGEDQLDVFSKVKQEYNSQGINEDWKDSLLVVLDIQRKIPVLSKEKEIINFAPVLIESVTSTKVNYYYLINNGGDLKFVEGNLSIDKFRQDLIEIVDDLNLQFSAPSEAAAATAKTPEEWKLEIREAANEIYSSDLERIKEIYEKFPLSKDSKFFMKNLFTDTEFGNNFGKTIDLNSVNLSEYVKMKFGTNTARMFNARVISNKFGTKTIALIAK</sequence>
<organism evidence="1">
    <name type="scientific">viral metagenome</name>
    <dbReference type="NCBI Taxonomy" id="1070528"/>
    <lineage>
        <taxon>unclassified sequences</taxon>
        <taxon>metagenomes</taxon>
        <taxon>organismal metagenomes</taxon>
    </lineage>
</organism>
<proteinExistence type="predicted"/>
<name>A0A6C0LDH0_9ZZZZ</name>
<dbReference type="AlphaFoldDB" id="A0A6C0LDH0"/>